<dbReference type="InterPro" id="IPR001895">
    <property type="entry name" value="RASGEF_cat_dom"/>
</dbReference>
<comment type="caution">
    <text evidence="5">The sequence shown here is derived from an EMBL/GenBank/DDBJ whole genome shotgun (WGS) entry which is preliminary data.</text>
</comment>
<gene>
    <name evidence="5" type="ORF">MEDL_7320</name>
</gene>
<evidence type="ECO:0000313" key="6">
    <source>
        <dbReference type="Proteomes" id="UP000683360"/>
    </source>
</evidence>
<dbReference type="SMART" id="SM00147">
    <property type="entry name" value="RasGEF"/>
    <property type="match status" value="1"/>
</dbReference>
<dbReference type="GO" id="GO:0005085">
    <property type="term" value="F:guanyl-nucleotide exchange factor activity"/>
    <property type="evidence" value="ECO:0007669"/>
    <property type="project" value="UniProtKB-KW"/>
</dbReference>
<dbReference type="InterPro" id="IPR029071">
    <property type="entry name" value="Ubiquitin-like_domsf"/>
</dbReference>
<dbReference type="GO" id="GO:0005886">
    <property type="term" value="C:plasma membrane"/>
    <property type="evidence" value="ECO:0007669"/>
    <property type="project" value="TreeGrafter"/>
</dbReference>
<sequence>MDYVKPLQLMDISNQRLAEQLTYKDAQLFKMVVPHQCLGAVWARRDRKHGRGGNVASSVLATIEQFNRVSLRVIATILKNPELRASQRARIIQKWIETAQELRNLKNFSSLKAIISGLQAHSIYRLRRCWSSLPKESIELFQRLAEIFSSENNQIASRELLMKEATAKFPEVDTSSKTTRRRNMQKRQSWIDNGIVQGTVPYLGTFLTDLTMIDSAISDKTEDGLINFDKRRKEFEVLAQIKLLQSAAQIYNFTEDKQVWIWFDAVRVYDETESHDLSCTIEPPKEGATRLKKKSSSLSRPPKLDGSKLAMFSCGLDDHSSICSSLDSPVSPTPGMSHSSSTSSLVSYDSDPPTPFKSSDSCVIRVSLESGIYSNTHVYKSIMLRNTDHTNTVIDKVLDKYGIIHGRHDEFCLLQQLSDGEFLIPDKANVFYAMNNTESELKFIARSKEDQQTRSLHRKRGRRKFRIT</sequence>
<dbReference type="PROSITE" id="PS50200">
    <property type="entry name" value="RA"/>
    <property type="match status" value="1"/>
</dbReference>
<evidence type="ECO:0000259" key="4">
    <source>
        <dbReference type="PROSITE" id="PS50200"/>
    </source>
</evidence>
<dbReference type="SUPFAM" id="SSF54236">
    <property type="entry name" value="Ubiquitin-like"/>
    <property type="match status" value="1"/>
</dbReference>
<dbReference type="Pfam" id="PF00617">
    <property type="entry name" value="RasGEF"/>
    <property type="match status" value="1"/>
</dbReference>
<dbReference type="CDD" id="cd00155">
    <property type="entry name" value="RasGEF"/>
    <property type="match status" value="1"/>
</dbReference>
<name>A0A8S3Q9L2_MYTED</name>
<evidence type="ECO:0000313" key="5">
    <source>
        <dbReference type="EMBL" id="CAG2192120.1"/>
    </source>
</evidence>
<dbReference type="PROSITE" id="PS00720">
    <property type="entry name" value="RASGEF"/>
    <property type="match status" value="1"/>
</dbReference>
<dbReference type="AlphaFoldDB" id="A0A8S3Q9L2"/>
<dbReference type="InterPro" id="IPR019804">
    <property type="entry name" value="Ras_G-nucl-exch_fac_CS"/>
</dbReference>
<dbReference type="InterPro" id="IPR008937">
    <property type="entry name" value="Ras-like_GEF"/>
</dbReference>
<dbReference type="SUPFAM" id="SSF48366">
    <property type="entry name" value="Ras GEF"/>
    <property type="match status" value="1"/>
</dbReference>
<dbReference type="SMART" id="SM00314">
    <property type="entry name" value="RA"/>
    <property type="match status" value="1"/>
</dbReference>
<feature type="domain" description="Ras-associating" evidence="4">
    <location>
        <begin position="360"/>
        <end position="450"/>
    </location>
</feature>
<dbReference type="InterPro" id="IPR000159">
    <property type="entry name" value="RA_dom"/>
</dbReference>
<proteinExistence type="predicted"/>
<accession>A0A8S3Q9L2</accession>
<evidence type="ECO:0000259" key="3">
    <source>
        <dbReference type="PROSITE" id="PS50009"/>
    </source>
</evidence>
<protein>
    <submittedName>
        <fullName evidence="5">RGL1</fullName>
    </submittedName>
</protein>
<reference evidence="5" key="1">
    <citation type="submission" date="2021-03" db="EMBL/GenBank/DDBJ databases">
        <authorList>
            <person name="Bekaert M."/>
        </authorList>
    </citation>
    <scope>NUCLEOTIDE SEQUENCE</scope>
</reference>
<dbReference type="Gene3D" id="3.10.20.90">
    <property type="entry name" value="Phosphatidylinositol 3-kinase Catalytic Subunit, Chain A, domain 1"/>
    <property type="match status" value="1"/>
</dbReference>
<keyword evidence="1 2" id="KW-0344">Guanine-nucleotide releasing factor</keyword>
<dbReference type="GO" id="GO:0007265">
    <property type="term" value="P:Ras protein signal transduction"/>
    <property type="evidence" value="ECO:0007669"/>
    <property type="project" value="TreeGrafter"/>
</dbReference>
<feature type="domain" description="Ras-GEF" evidence="3">
    <location>
        <begin position="13"/>
        <end position="284"/>
    </location>
</feature>
<dbReference type="InterPro" id="IPR036964">
    <property type="entry name" value="RASGEF_cat_dom_sf"/>
</dbReference>
<dbReference type="OrthoDB" id="26687at2759"/>
<dbReference type="PANTHER" id="PTHR23113">
    <property type="entry name" value="GUANINE NUCLEOTIDE EXCHANGE FACTOR"/>
    <property type="match status" value="1"/>
</dbReference>
<dbReference type="Pfam" id="PF00788">
    <property type="entry name" value="RA"/>
    <property type="match status" value="1"/>
</dbReference>
<organism evidence="5 6">
    <name type="scientific">Mytilus edulis</name>
    <name type="common">Blue mussel</name>
    <dbReference type="NCBI Taxonomy" id="6550"/>
    <lineage>
        <taxon>Eukaryota</taxon>
        <taxon>Metazoa</taxon>
        <taxon>Spiralia</taxon>
        <taxon>Lophotrochozoa</taxon>
        <taxon>Mollusca</taxon>
        <taxon>Bivalvia</taxon>
        <taxon>Autobranchia</taxon>
        <taxon>Pteriomorphia</taxon>
        <taxon>Mytilida</taxon>
        <taxon>Mytiloidea</taxon>
        <taxon>Mytilidae</taxon>
        <taxon>Mytilinae</taxon>
        <taxon>Mytilus</taxon>
    </lineage>
</organism>
<dbReference type="Proteomes" id="UP000683360">
    <property type="component" value="Unassembled WGS sequence"/>
</dbReference>
<keyword evidence="6" id="KW-1185">Reference proteome</keyword>
<dbReference type="EMBL" id="CAJPWZ010000380">
    <property type="protein sequence ID" value="CAG2192120.1"/>
    <property type="molecule type" value="Genomic_DNA"/>
</dbReference>
<evidence type="ECO:0000256" key="1">
    <source>
        <dbReference type="ARBA" id="ARBA00022658"/>
    </source>
</evidence>
<dbReference type="PANTHER" id="PTHR23113:SF312">
    <property type="entry name" value="RAL GUANINE NUCLEOTIDE DISSOCIATION STIMULATOR-LIKE, ISOFORM E"/>
    <property type="match status" value="1"/>
</dbReference>
<dbReference type="CDD" id="cd00153">
    <property type="entry name" value="RA_RalGDS_like"/>
    <property type="match status" value="1"/>
</dbReference>
<evidence type="ECO:0000256" key="2">
    <source>
        <dbReference type="PROSITE-ProRule" id="PRU00168"/>
    </source>
</evidence>
<dbReference type="Gene3D" id="1.10.840.10">
    <property type="entry name" value="Ras guanine-nucleotide exchange factors catalytic domain"/>
    <property type="match status" value="1"/>
</dbReference>
<dbReference type="PROSITE" id="PS50009">
    <property type="entry name" value="RASGEF_CAT"/>
    <property type="match status" value="1"/>
</dbReference>
<dbReference type="InterPro" id="IPR023578">
    <property type="entry name" value="Ras_GEF_dom_sf"/>
</dbReference>